<protein>
    <submittedName>
        <fullName evidence="6">DNA-binding transcriptional activator of the SARP family</fullName>
    </submittedName>
</protein>
<dbReference type="Gene3D" id="1.25.40.10">
    <property type="entry name" value="Tetratricopeptide repeat domain"/>
    <property type="match status" value="1"/>
</dbReference>
<evidence type="ECO:0000256" key="3">
    <source>
        <dbReference type="SAM" id="MobiDB-lite"/>
    </source>
</evidence>
<evidence type="ECO:0000313" key="6">
    <source>
        <dbReference type="EMBL" id="SCF34200.1"/>
    </source>
</evidence>
<name>A0A1C4ZMA4_9ACTN</name>
<evidence type="ECO:0000256" key="1">
    <source>
        <dbReference type="ARBA" id="ARBA00023015"/>
    </source>
</evidence>
<feature type="compositionally biased region" description="Polar residues" evidence="3">
    <location>
        <begin position="281"/>
        <end position="303"/>
    </location>
</feature>
<accession>A0A1C4ZMA4</accession>
<dbReference type="Pfam" id="PF03704">
    <property type="entry name" value="BTAD"/>
    <property type="match status" value="1"/>
</dbReference>
<keyword evidence="1" id="KW-0805">Transcription regulation</keyword>
<reference evidence="7" key="1">
    <citation type="submission" date="2016-06" db="EMBL/GenBank/DDBJ databases">
        <authorList>
            <person name="Varghese N."/>
            <person name="Submissions Spin"/>
        </authorList>
    </citation>
    <scope>NUCLEOTIDE SEQUENCE [LARGE SCALE GENOMIC DNA]</scope>
    <source>
        <strain evidence="7">DSM 45246</strain>
    </source>
</reference>
<dbReference type="SUPFAM" id="SSF48452">
    <property type="entry name" value="TPR-like"/>
    <property type="match status" value="1"/>
</dbReference>
<keyword evidence="2" id="KW-0804">Transcription</keyword>
<dbReference type="EMBL" id="FMCS01000017">
    <property type="protein sequence ID" value="SCF34200.1"/>
    <property type="molecule type" value="Genomic_DNA"/>
</dbReference>
<dbReference type="InterPro" id="IPR016032">
    <property type="entry name" value="Sig_transdc_resp-reg_C-effctor"/>
</dbReference>
<feature type="region of interest" description="Disordered" evidence="3">
    <location>
        <begin position="712"/>
        <end position="732"/>
    </location>
</feature>
<dbReference type="InterPro" id="IPR018392">
    <property type="entry name" value="LysM"/>
</dbReference>
<feature type="transmembrane region" description="Helical" evidence="4">
    <location>
        <begin position="12"/>
        <end position="33"/>
    </location>
</feature>
<keyword evidence="7" id="KW-1185">Reference proteome</keyword>
<dbReference type="PROSITE" id="PS51782">
    <property type="entry name" value="LYSM"/>
    <property type="match status" value="1"/>
</dbReference>
<dbReference type="AlphaFoldDB" id="A0A1C4ZMA4"/>
<feature type="region of interest" description="Disordered" evidence="3">
    <location>
        <begin position="217"/>
        <end position="318"/>
    </location>
</feature>
<dbReference type="Gene3D" id="1.10.10.10">
    <property type="entry name" value="Winged helix-like DNA-binding domain superfamily/Winged helix DNA-binding domain"/>
    <property type="match status" value="1"/>
</dbReference>
<feature type="region of interest" description="Disordered" evidence="3">
    <location>
        <begin position="114"/>
        <end position="170"/>
    </location>
</feature>
<keyword evidence="4" id="KW-0472">Membrane</keyword>
<dbReference type="InterPro" id="IPR005158">
    <property type="entry name" value="BTAD"/>
</dbReference>
<feature type="transmembrane region" description="Helical" evidence="4">
    <location>
        <begin position="53"/>
        <end position="78"/>
    </location>
</feature>
<proteinExistence type="predicted"/>
<dbReference type="Proteomes" id="UP000199629">
    <property type="component" value="Unassembled WGS sequence"/>
</dbReference>
<feature type="compositionally biased region" description="Low complexity" evidence="3">
    <location>
        <begin position="425"/>
        <end position="440"/>
    </location>
</feature>
<evidence type="ECO:0000259" key="5">
    <source>
        <dbReference type="PROSITE" id="PS51782"/>
    </source>
</evidence>
<dbReference type="InterPro" id="IPR051677">
    <property type="entry name" value="AfsR-DnrI-RedD_regulator"/>
</dbReference>
<evidence type="ECO:0000256" key="4">
    <source>
        <dbReference type="SAM" id="Phobius"/>
    </source>
</evidence>
<feature type="region of interest" description="Disordered" evidence="3">
    <location>
        <begin position="384"/>
        <end position="442"/>
    </location>
</feature>
<feature type="compositionally biased region" description="Low complexity" evidence="3">
    <location>
        <begin position="247"/>
        <end position="259"/>
    </location>
</feature>
<dbReference type="InterPro" id="IPR036779">
    <property type="entry name" value="LysM_dom_sf"/>
</dbReference>
<dbReference type="GO" id="GO:0006355">
    <property type="term" value="P:regulation of DNA-templated transcription"/>
    <property type="evidence" value="ECO:0007669"/>
    <property type="project" value="InterPro"/>
</dbReference>
<feature type="domain" description="LysM" evidence="5">
    <location>
        <begin position="163"/>
        <end position="220"/>
    </location>
</feature>
<dbReference type="SMART" id="SM01043">
    <property type="entry name" value="BTAD"/>
    <property type="match status" value="1"/>
</dbReference>
<feature type="compositionally biased region" description="Pro residues" evidence="3">
    <location>
        <begin position="260"/>
        <end position="270"/>
    </location>
</feature>
<feature type="compositionally biased region" description="Low complexity" evidence="3">
    <location>
        <begin position="114"/>
        <end position="145"/>
    </location>
</feature>
<dbReference type="GO" id="GO:0003677">
    <property type="term" value="F:DNA binding"/>
    <property type="evidence" value="ECO:0007669"/>
    <property type="project" value="UniProtKB-KW"/>
</dbReference>
<feature type="region of interest" description="Disordered" evidence="3">
    <location>
        <begin position="650"/>
        <end position="692"/>
    </location>
</feature>
<feature type="compositionally biased region" description="Polar residues" evidence="3">
    <location>
        <begin position="405"/>
        <end position="424"/>
    </location>
</feature>
<dbReference type="RefSeq" id="WP_244167925.1">
    <property type="nucleotide sequence ID" value="NZ_FMCS01000017.1"/>
</dbReference>
<dbReference type="InterPro" id="IPR011990">
    <property type="entry name" value="TPR-like_helical_dom_sf"/>
</dbReference>
<dbReference type="SMART" id="SM00257">
    <property type="entry name" value="LysM"/>
    <property type="match status" value="1"/>
</dbReference>
<dbReference type="PANTHER" id="PTHR35807">
    <property type="entry name" value="TRANSCRIPTIONAL REGULATOR REDD-RELATED"/>
    <property type="match status" value="1"/>
</dbReference>
<dbReference type="InterPro" id="IPR036388">
    <property type="entry name" value="WH-like_DNA-bd_sf"/>
</dbReference>
<keyword evidence="6" id="KW-0238">DNA-binding</keyword>
<gene>
    <name evidence="6" type="ORF">GA0070214_11790</name>
</gene>
<dbReference type="Gene3D" id="3.10.350.10">
    <property type="entry name" value="LysM domain"/>
    <property type="match status" value="1"/>
</dbReference>
<dbReference type="Pfam" id="PF01476">
    <property type="entry name" value="LysM"/>
    <property type="match status" value="1"/>
</dbReference>
<dbReference type="PANTHER" id="PTHR35807:SF1">
    <property type="entry name" value="TRANSCRIPTIONAL REGULATOR REDD"/>
    <property type="match status" value="1"/>
</dbReference>
<evidence type="ECO:0000256" key="2">
    <source>
        <dbReference type="ARBA" id="ARBA00023163"/>
    </source>
</evidence>
<feature type="compositionally biased region" description="Pro residues" evidence="3">
    <location>
        <begin position="655"/>
        <end position="664"/>
    </location>
</feature>
<organism evidence="6 7">
    <name type="scientific">Micromonospora chaiyaphumensis</name>
    <dbReference type="NCBI Taxonomy" id="307119"/>
    <lineage>
        <taxon>Bacteria</taxon>
        <taxon>Bacillati</taxon>
        <taxon>Actinomycetota</taxon>
        <taxon>Actinomycetes</taxon>
        <taxon>Micromonosporales</taxon>
        <taxon>Micromonosporaceae</taxon>
        <taxon>Micromonospora</taxon>
    </lineage>
</organism>
<evidence type="ECO:0000313" key="7">
    <source>
        <dbReference type="Proteomes" id="UP000199629"/>
    </source>
</evidence>
<feature type="compositionally biased region" description="Low complexity" evidence="3">
    <location>
        <begin position="716"/>
        <end position="732"/>
    </location>
</feature>
<sequence length="990" mass="104284">MRSRAANAAAAATSIMSTLVVAAILIASGVWHPRLPSPAALRQWIHQPLTTDFVILLAEAGAVMLWLLLATTVLTRAYTTLARRLRWLPALHLPGPVQGLTAALLGATAVTTATAGTPAHPAPATGTTHDSDAQTPQASTTAPATRQVSSSQQLILMPADRTSTHTVRRGDTLSKIAAERLGDADRWPEIFALNRGTHFTHTGGTLRNPNVIYPGWTLTLPDGATPPTKTNRPRTESPPPAPDEPDLATPAPAPTTTAPPSTPHPAPPTATNPTIEPSHAPTPTTAGTCASADNTTSTPTSGPTADRGPRPSSPDRGVVLPSGSWISLGLALAITTAAALVWAHRQRRYTAGKPSTTPRWETQTLAPLPRLIGQIRRALRQTATMPGETGQHNEPADAAVGDPDGTSTLGKTNSSSQQATSRDPSATASHATSALTSSSHGFDPVMPAPAPLTVWPPAGLGLTGPGADAAARGFLTAALATDTDEHPHARTHVVIPAATAATLLGATTGTVPRTPRLRITPTLDDALDLLEALALHRTRLLDQHETATVADLRADPYEEPLPPVMLLTHPPDRREHPRVAALLTQGQRLDIHGVLLGPWSDGTTVTVNEDGTTTPADPDHASHRADIGRLTVLEPTETLDLLAVLAEAHTGEAPSPAPTEPTPTTPRTGAQPDPRTAPAHQHQLATTPANTPLHGAHHEIQALDTGHADALDQPLATSTPATSSTPPAPETGTVTTVAVTVLGAPALAHANPQRSLRAKSLELLVYLAARDGTATTEAILDDLLPDAPASKATHRLHTYVSDLRSVLRHHGGPGTYLTHPRHRYELNPDRLDVDLWRMRAALRAANTATSKAERIAALRRAVDTYRAPLADGCDYEWIEPHREAVRQQALDAAVALTEELDGQPAEQLAVVDAAIGQHPYAEQLYQVAMRARAHLGDIDGVRALRRTVTRQLAEIDAEPSDDTLTLADQLITKLRPAGREGRAAAQGARS</sequence>
<dbReference type="SUPFAM" id="SSF46894">
    <property type="entry name" value="C-terminal effector domain of the bipartite response regulators"/>
    <property type="match status" value="1"/>
</dbReference>
<dbReference type="CDD" id="cd00118">
    <property type="entry name" value="LysM"/>
    <property type="match status" value="1"/>
</dbReference>
<keyword evidence="4" id="KW-0812">Transmembrane</keyword>
<keyword evidence="4" id="KW-1133">Transmembrane helix</keyword>